<gene>
    <name evidence="3" type="ORF">X975_07407</name>
</gene>
<feature type="non-terminal residue" evidence="3">
    <location>
        <position position="146"/>
    </location>
</feature>
<dbReference type="Gene3D" id="2.40.10.10">
    <property type="entry name" value="Trypsin-like serine proteases"/>
    <property type="match status" value="1"/>
</dbReference>
<keyword evidence="2" id="KW-0732">Signal</keyword>
<dbReference type="EMBL" id="KK113555">
    <property type="protein sequence ID" value="KFM60458.1"/>
    <property type="molecule type" value="Genomic_DNA"/>
</dbReference>
<evidence type="ECO:0000313" key="4">
    <source>
        <dbReference type="Proteomes" id="UP000054359"/>
    </source>
</evidence>
<feature type="region of interest" description="Disordered" evidence="1">
    <location>
        <begin position="58"/>
        <end position="86"/>
    </location>
</feature>
<accession>A0A087T5R9</accession>
<feature type="compositionally biased region" description="Low complexity" evidence="1">
    <location>
        <begin position="58"/>
        <end position="72"/>
    </location>
</feature>
<feature type="chain" id="PRO_5001829329" evidence="2">
    <location>
        <begin position="36"/>
        <end position="146"/>
    </location>
</feature>
<protein>
    <submittedName>
        <fullName evidence="3">Uncharacterized protein</fullName>
    </submittedName>
</protein>
<dbReference type="InterPro" id="IPR009003">
    <property type="entry name" value="Peptidase_S1_PA"/>
</dbReference>
<feature type="signal peptide" evidence="2">
    <location>
        <begin position="1"/>
        <end position="35"/>
    </location>
</feature>
<dbReference type="AlphaFoldDB" id="A0A087T5R9"/>
<evidence type="ECO:0000313" key="3">
    <source>
        <dbReference type="EMBL" id="KFM60458.1"/>
    </source>
</evidence>
<proteinExistence type="predicted"/>
<organism evidence="3 4">
    <name type="scientific">Stegodyphus mimosarum</name>
    <name type="common">African social velvet spider</name>
    <dbReference type="NCBI Taxonomy" id="407821"/>
    <lineage>
        <taxon>Eukaryota</taxon>
        <taxon>Metazoa</taxon>
        <taxon>Ecdysozoa</taxon>
        <taxon>Arthropoda</taxon>
        <taxon>Chelicerata</taxon>
        <taxon>Arachnida</taxon>
        <taxon>Araneae</taxon>
        <taxon>Araneomorphae</taxon>
        <taxon>Entelegynae</taxon>
        <taxon>Eresoidea</taxon>
        <taxon>Eresidae</taxon>
        <taxon>Stegodyphus</taxon>
    </lineage>
</organism>
<dbReference type="SUPFAM" id="SSF50494">
    <property type="entry name" value="Trypsin-like serine proteases"/>
    <property type="match status" value="1"/>
</dbReference>
<dbReference type="Proteomes" id="UP000054359">
    <property type="component" value="Unassembled WGS sequence"/>
</dbReference>
<keyword evidence="4" id="KW-1185">Reference proteome</keyword>
<sequence length="146" mass="16797">MRPDRWCLPFRNPSVMQVKYFLLVLCACIVSCIRGMPTSAITETTVYFYNETKAFEENTTWTEETTPATESTRSSKLETEKEDESEFETKENAAILYSAQFQTMQPKMQCGRRYARRGRIVGGKEAYAGEFPWAVSVRLLTTHYCG</sequence>
<reference evidence="3 4" key="1">
    <citation type="submission" date="2013-11" db="EMBL/GenBank/DDBJ databases">
        <title>Genome sequencing of Stegodyphus mimosarum.</title>
        <authorList>
            <person name="Bechsgaard J."/>
        </authorList>
    </citation>
    <scope>NUCLEOTIDE SEQUENCE [LARGE SCALE GENOMIC DNA]</scope>
</reference>
<dbReference type="OrthoDB" id="10059102at2759"/>
<evidence type="ECO:0000256" key="2">
    <source>
        <dbReference type="SAM" id="SignalP"/>
    </source>
</evidence>
<name>A0A087T5R9_STEMI</name>
<dbReference type="InterPro" id="IPR043504">
    <property type="entry name" value="Peptidase_S1_PA_chymotrypsin"/>
</dbReference>
<evidence type="ECO:0000256" key="1">
    <source>
        <dbReference type="SAM" id="MobiDB-lite"/>
    </source>
</evidence>